<dbReference type="Pfam" id="PF13672">
    <property type="entry name" value="PP2C_2"/>
    <property type="match status" value="1"/>
</dbReference>
<keyword evidence="3" id="KW-1185">Reference proteome</keyword>
<accession>A0A502EAC8</accession>
<gene>
    <name evidence="2" type="ORF">EAH80_12085</name>
</gene>
<evidence type="ECO:0000313" key="2">
    <source>
        <dbReference type="EMBL" id="TPG34678.1"/>
    </source>
</evidence>
<organism evidence="2 3">
    <name type="scientific">Mycolicibacterium hodleri</name>
    <dbReference type="NCBI Taxonomy" id="49897"/>
    <lineage>
        <taxon>Bacteria</taxon>
        <taxon>Bacillati</taxon>
        <taxon>Actinomycetota</taxon>
        <taxon>Actinomycetes</taxon>
        <taxon>Mycobacteriales</taxon>
        <taxon>Mycobacteriaceae</taxon>
        <taxon>Mycolicibacterium</taxon>
    </lineage>
</organism>
<protein>
    <submittedName>
        <fullName evidence="2">Serine/threonine-protein phosphatase</fullName>
    </submittedName>
</protein>
<proteinExistence type="predicted"/>
<dbReference type="SMART" id="SM00331">
    <property type="entry name" value="PP2C_SIG"/>
    <property type="match status" value="1"/>
</dbReference>
<dbReference type="Gene3D" id="3.60.40.10">
    <property type="entry name" value="PPM-type phosphatase domain"/>
    <property type="match status" value="1"/>
</dbReference>
<dbReference type="SMART" id="SM00332">
    <property type="entry name" value="PP2Cc"/>
    <property type="match status" value="1"/>
</dbReference>
<sequence>MNVRAFTDVGLVRKRNEDAILVAGRLSQTREGSLVTMDLALTTPFVCAVADGMGGHVGGDLASRVALTVISERSPEWRTGEDVAATLIDTNEHVRAIGVDADLQGLGTTAAGICITNDGIIVFNVGDSPVFSITDGVLTQISIDDSVFDTNGRPTNIITQSLGQFRPVQPHLALLPREAGTYLMCSDGVSGVMTPEDLRAAVRQPDLDDLANDIIATTRERGAHDNFSFVIVEIPDLSESSQAH</sequence>
<comment type="caution">
    <text evidence="2">The sequence shown here is derived from an EMBL/GenBank/DDBJ whole genome shotgun (WGS) entry which is preliminary data.</text>
</comment>
<dbReference type="InterPro" id="IPR001932">
    <property type="entry name" value="PPM-type_phosphatase-like_dom"/>
</dbReference>
<evidence type="ECO:0000313" key="3">
    <source>
        <dbReference type="Proteomes" id="UP000320095"/>
    </source>
</evidence>
<dbReference type="OrthoDB" id="9801841at2"/>
<evidence type="ECO:0000259" key="1">
    <source>
        <dbReference type="PROSITE" id="PS51746"/>
    </source>
</evidence>
<dbReference type="SUPFAM" id="SSF81606">
    <property type="entry name" value="PP2C-like"/>
    <property type="match status" value="1"/>
</dbReference>
<dbReference type="CDD" id="cd00143">
    <property type="entry name" value="PP2Cc"/>
    <property type="match status" value="1"/>
</dbReference>
<reference evidence="2 3" key="1">
    <citation type="journal article" date="2019" name="Environ. Microbiol.">
        <title>Species interactions and distinct microbial communities in high Arctic permafrost affected cryosols are associated with the CH4 and CO2 gas fluxes.</title>
        <authorList>
            <person name="Altshuler I."/>
            <person name="Hamel J."/>
            <person name="Turney S."/>
            <person name="Magnuson E."/>
            <person name="Levesque R."/>
            <person name="Greer C."/>
            <person name="Whyte L.G."/>
        </authorList>
    </citation>
    <scope>NUCLEOTIDE SEQUENCE [LARGE SCALE GENOMIC DNA]</scope>
    <source>
        <strain evidence="2 3">S5.20</strain>
    </source>
</reference>
<dbReference type="PROSITE" id="PS51746">
    <property type="entry name" value="PPM_2"/>
    <property type="match status" value="1"/>
</dbReference>
<dbReference type="AlphaFoldDB" id="A0A502EAC8"/>
<dbReference type="Proteomes" id="UP000320095">
    <property type="component" value="Unassembled WGS sequence"/>
</dbReference>
<name>A0A502EAC8_9MYCO</name>
<dbReference type="InterPro" id="IPR036457">
    <property type="entry name" value="PPM-type-like_dom_sf"/>
</dbReference>
<feature type="domain" description="PPM-type phosphatase" evidence="1">
    <location>
        <begin position="2"/>
        <end position="234"/>
    </location>
</feature>
<dbReference type="EMBL" id="RCZG01000004">
    <property type="protein sequence ID" value="TPG34678.1"/>
    <property type="molecule type" value="Genomic_DNA"/>
</dbReference>